<reference evidence="14" key="1">
    <citation type="submission" date="2023-07" db="EMBL/GenBank/DDBJ databases">
        <title>Genomic Encyclopedia of Type Strains, Phase IV (KMG-IV): sequencing the most valuable type-strain genomes for metagenomic binning, comparative biology and taxonomic classification.</title>
        <authorList>
            <person name="Goeker M."/>
        </authorList>
    </citation>
    <scope>NUCLEOTIDE SEQUENCE</scope>
    <source>
        <strain evidence="14">DSM 21202</strain>
    </source>
</reference>
<dbReference type="InterPro" id="IPR029044">
    <property type="entry name" value="Nucleotide-diphossugar_trans"/>
</dbReference>
<dbReference type="InterPro" id="IPR050321">
    <property type="entry name" value="Glycosyltr_2/OpgH_subfam"/>
</dbReference>
<feature type="transmembrane region" description="Helical" evidence="12">
    <location>
        <begin position="379"/>
        <end position="405"/>
    </location>
</feature>
<evidence type="ECO:0000259" key="13">
    <source>
        <dbReference type="Pfam" id="PF13632"/>
    </source>
</evidence>
<sequence length="611" mass="66110">MSSAPSHVHAMSTGATPGVKRRRLIFATLTTVTALALLALMTVTLSPNGYDAADLVMIGFFAVTLPYTAVGFWNAVIGLVLMRFSRAPLELTCPAAASDDPSRAISDRTALLSCIRNEDVETVSRNLSAMIDGLAHAGVADRFDVFVLSDSNWLDVIEAEETTIAALQARWADTIRITYRRRDDNPGYKAGNIRDFCDRWGADYQYALVLDADSFMSAAAIQRLVRVMENSPEIGILQSLVVGSPTTSFFARVFQFGMRLGMRSHTMGAAWWQADCGPYWGHNAIIRLAPFMADCHLPTLPGRPPLGGWILSHDQVEAVLMRRAGYEVRVIPEEFESYEENPPTLLEFIRRDLRWCQGNMQYGRLLGMKGLAPVSRIQLALAMLMFLGSAAWIGFMATTAARVFLADEPAVMFRPDTGMAMLATILTMIFAPKLATVIDVLSRREARRAFGGTFRILVSVMGEVLFFMLLAPTAALAHTLFIAGLPFGRTIGWSAQRRSGHSVSPFIALRRFWAQTALGVAGIVGFAGISTAALIAAAPVVGGLTLAVPFAVITASATLGALAVRFGLWRIPEETLRPAALAPLSLPALQTPWVAGAGETPISAVSEPAKG</sequence>
<feature type="transmembrane region" description="Helical" evidence="12">
    <location>
        <begin position="546"/>
        <end position="568"/>
    </location>
</feature>
<evidence type="ECO:0000256" key="8">
    <source>
        <dbReference type="ARBA" id="ARBA00022679"/>
    </source>
</evidence>
<comment type="similarity">
    <text evidence="3">Belongs to the glycosyltransferase 2 family. OpgH subfamily.</text>
</comment>
<evidence type="ECO:0000313" key="14">
    <source>
        <dbReference type="EMBL" id="MDQ0315990.1"/>
    </source>
</evidence>
<evidence type="ECO:0000256" key="6">
    <source>
        <dbReference type="ARBA" id="ARBA00022519"/>
    </source>
</evidence>
<dbReference type="GO" id="GO:0005886">
    <property type="term" value="C:plasma membrane"/>
    <property type="evidence" value="ECO:0007669"/>
    <property type="project" value="UniProtKB-SubCell"/>
</dbReference>
<evidence type="ECO:0000256" key="9">
    <source>
        <dbReference type="ARBA" id="ARBA00022692"/>
    </source>
</evidence>
<organism evidence="14 15">
    <name type="scientific">Amorphus orientalis</name>
    <dbReference type="NCBI Taxonomy" id="649198"/>
    <lineage>
        <taxon>Bacteria</taxon>
        <taxon>Pseudomonadati</taxon>
        <taxon>Pseudomonadota</taxon>
        <taxon>Alphaproteobacteria</taxon>
        <taxon>Hyphomicrobiales</taxon>
        <taxon>Amorphaceae</taxon>
        <taxon>Amorphus</taxon>
    </lineage>
</organism>
<dbReference type="GO" id="GO:0016758">
    <property type="term" value="F:hexosyltransferase activity"/>
    <property type="evidence" value="ECO:0007669"/>
    <property type="project" value="TreeGrafter"/>
</dbReference>
<evidence type="ECO:0000256" key="11">
    <source>
        <dbReference type="ARBA" id="ARBA00023136"/>
    </source>
</evidence>
<name>A0AAE4ATC3_9HYPH</name>
<evidence type="ECO:0000256" key="5">
    <source>
        <dbReference type="ARBA" id="ARBA00022475"/>
    </source>
</evidence>
<dbReference type="EMBL" id="JAUSUL010000002">
    <property type="protein sequence ID" value="MDQ0315990.1"/>
    <property type="molecule type" value="Genomic_DNA"/>
</dbReference>
<accession>A0AAE4ATC3</accession>
<dbReference type="PANTHER" id="PTHR43867:SF5">
    <property type="entry name" value="GLUCANS BIOSYNTHESIS GLUCOSYLTRANSFERASE H"/>
    <property type="match status" value="1"/>
</dbReference>
<keyword evidence="5" id="KW-1003">Cell membrane</keyword>
<dbReference type="PANTHER" id="PTHR43867">
    <property type="entry name" value="CELLULOSE SYNTHASE CATALYTIC SUBUNIT A [UDP-FORMING]"/>
    <property type="match status" value="1"/>
</dbReference>
<keyword evidence="7 14" id="KW-0328">Glycosyltransferase</keyword>
<dbReference type="NCBIfam" id="NF003958">
    <property type="entry name" value="PRK05454.2-1"/>
    <property type="match status" value="1"/>
</dbReference>
<evidence type="ECO:0000256" key="7">
    <source>
        <dbReference type="ARBA" id="ARBA00022676"/>
    </source>
</evidence>
<keyword evidence="15" id="KW-1185">Reference proteome</keyword>
<feature type="transmembrane region" description="Helical" evidence="12">
    <location>
        <begin position="24"/>
        <end position="43"/>
    </location>
</feature>
<keyword evidence="9 12" id="KW-0812">Transmembrane</keyword>
<feature type="domain" description="Glycosyltransferase 2-like" evidence="13">
    <location>
        <begin position="208"/>
        <end position="404"/>
    </location>
</feature>
<evidence type="ECO:0000256" key="2">
    <source>
        <dbReference type="ARBA" id="ARBA00005001"/>
    </source>
</evidence>
<comment type="subcellular location">
    <subcellularLocation>
        <location evidence="1">Cell inner membrane</location>
        <topology evidence="1">Multi-pass membrane protein</topology>
    </subcellularLocation>
</comment>
<keyword evidence="8 14" id="KW-0808">Transferase</keyword>
<evidence type="ECO:0000256" key="12">
    <source>
        <dbReference type="SAM" id="Phobius"/>
    </source>
</evidence>
<dbReference type="Gene3D" id="3.90.550.10">
    <property type="entry name" value="Spore Coat Polysaccharide Biosynthesis Protein SpsA, Chain A"/>
    <property type="match status" value="1"/>
</dbReference>
<feature type="transmembrane region" description="Helical" evidence="12">
    <location>
        <begin position="417"/>
        <end position="441"/>
    </location>
</feature>
<dbReference type="InterPro" id="IPR001173">
    <property type="entry name" value="Glyco_trans_2-like"/>
</dbReference>
<evidence type="ECO:0000256" key="3">
    <source>
        <dbReference type="ARBA" id="ARBA00009337"/>
    </source>
</evidence>
<evidence type="ECO:0000256" key="4">
    <source>
        <dbReference type="ARBA" id="ARBA00020585"/>
    </source>
</evidence>
<dbReference type="SUPFAM" id="SSF53448">
    <property type="entry name" value="Nucleotide-diphospho-sugar transferases"/>
    <property type="match status" value="1"/>
</dbReference>
<comment type="caution">
    <text evidence="14">The sequence shown here is derived from an EMBL/GenBank/DDBJ whole genome shotgun (WGS) entry which is preliminary data.</text>
</comment>
<comment type="pathway">
    <text evidence="2">Glycan metabolism; osmoregulated periplasmic glucan (OPG) biosynthesis.</text>
</comment>
<keyword evidence="10 12" id="KW-1133">Transmembrane helix</keyword>
<dbReference type="NCBIfam" id="NF003962">
    <property type="entry name" value="PRK05454.2-5"/>
    <property type="match status" value="1"/>
</dbReference>
<dbReference type="Pfam" id="PF13632">
    <property type="entry name" value="Glyco_trans_2_3"/>
    <property type="match status" value="1"/>
</dbReference>
<dbReference type="AlphaFoldDB" id="A0AAE4ATC3"/>
<gene>
    <name evidence="14" type="ORF">J2S73_002447</name>
</gene>
<evidence type="ECO:0000256" key="10">
    <source>
        <dbReference type="ARBA" id="ARBA00022989"/>
    </source>
</evidence>
<keyword evidence="6" id="KW-0997">Cell inner membrane</keyword>
<proteinExistence type="inferred from homology"/>
<feature type="transmembrane region" description="Helical" evidence="12">
    <location>
        <begin position="516"/>
        <end position="540"/>
    </location>
</feature>
<keyword evidence="11 12" id="KW-0472">Membrane</keyword>
<dbReference type="RefSeq" id="WP_306885817.1">
    <property type="nucleotide sequence ID" value="NZ_JAUSUL010000002.1"/>
</dbReference>
<dbReference type="Proteomes" id="UP001229244">
    <property type="component" value="Unassembled WGS sequence"/>
</dbReference>
<protein>
    <recommendedName>
        <fullName evidence="4">Glucans biosynthesis glucosyltransferase H</fullName>
    </recommendedName>
</protein>
<evidence type="ECO:0000313" key="15">
    <source>
        <dbReference type="Proteomes" id="UP001229244"/>
    </source>
</evidence>
<evidence type="ECO:0000256" key="1">
    <source>
        <dbReference type="ARBA" id="ARBA00004429"/>
    </source>
</evidence>
<feature type="transmembrane region" description="Helical" evidence="12">
    <location>
        <begin position="453"/>
        <end position="470"/>
    </location>
</feature>
<feature type="transmembrane region" description="Helical" evidence="12">
    <location>
        <begin position="55"/>
        <end position="81"/>
    </location>
</feature>